<evidence type="ECO:0000256" key="5">
    <source>
        <dbReference type="HAMAP-Rule" id="MF_00167"/>
    </source>
</evidence>
<dbReference type="AlphaFoldDB" id="A0A5C5XIS4"/>
<evidence type="ECO:0000256" key="2">
    <source>
        <dbReference type="ARBA" id="ARBA00022491"/>
    </source>
</evidence>
<accession>A0A5C5XIS4</accession>
<dbReference type="InterPro" id="IPR036107">
    <property type="entry name" value="CsrA_sf"/>
</dbReference>
<keyword evidence="5" id="KW-1005">Bacterial flagellum biogenesis</keyword>
<dbReference type="Pfam" id="PF02599">
    <property type="entry name" value="CsrA"/>
    <property type="match status" value="1"/>
</dbReference>
<comment type="subunit">
    <text evidence="5">Homodimer; the beta-strands of each monomer intercalate to form a hydrophobic core, while the alpha-helices form wings that extend away from the core.</text>
</comment>
<dbReference type="GO" id="GO:0006109">
    <property type="term" value="P:regulation of carbohydrate metabolic process"/>
    <property type="evidence" value="ECO:0007669"/>
    <property type="project" value="InterPro"/>
</dbReference>
<proteinExistence type="inferred from homology"/>
<organism evidence="6 7">
    <name type="scientific">Rubinisphaera italica</name>
    <dbReference type="NCBI Taxonomy" id="2527969"/>
    <lineage>
        <taxon>Bacteria</taxon>
        <taxon>Pseudomonadati</taxon>
        <taxon>Planctomycetota</taxon>
        <taxon>Planctomycetia</taxon>
        <taxon>Planctomycetales</taxon>
        <taxon>Planctomycetaceae</taxon>
        <taxon>Rubinisphaera</taxon>
    </lineage>
</organism>
<dbReference type="HAMAP" id="MF_00167">
    <property type="entry name" value="CsrA"/>
    <property type="match status" value="1"/>
</dbReference>
<evidence type="ECO:0000313" key="7">
    <source>
        <dbReference type="Proteomes" id="UP000316095"/>
    </source>
</evidence>
<keyword evidence="2 5" id="KW-0678">Repressor</keyword>
<dbReference type="PANTHER" id="PTHR34984:SF1">
    <property type="entry name" value="CARBON STORAGE REGULATOR"/>
    <property type="match status" value="1"/>
</dbReference>
<comment type="subcellular location">
    <subcellularLocation>
        <location evidence="5">Cytoplasm</location>
    </subcellularLocation>
</comment>
<dbReference type="GO" id="GO:1902208">
    <property type="term" value="P:regulation of bacterial-type flagellum assembly"/>
    <property type="evidence" value="ECO:0007669"/>
    <property type="project" value="UniProtKB-UniRule"/>
</dbReference>
<dbReference type="Proteomes" id="UP000316095">
    <property type="component" value="Unassembled WGS sequence"/>
</dbReference>
<dbReference type="GO" id="GO:0048027">
    <property type="term" value="F:mRNA 5'-UTR binding"/>
    <property type="evidence" value="ECO:0007669"/>
    <property type="project" value="UniProtKB-UniRule"/>
</dbReference>
<evidence type="ECO:0000256" key="3">
    <source>
        <dbReference type="ARBA" id="ARBA00022845"/>
    </source>
</evidence>
<dbReference type="GO" id="GO:0045947">
    <property type="term" value="P:negative regulation of translational initiation"/>
    <property type="evidence" value="ECO:0007669"/>
    <property type="project" value="UniProtKB-UniRule"/>
</dbReference>
<keyword evidence="3 5" id="KW-0810">Translation regulation</keyword>
<evidence type="ECO:0000256" key="4">
    <source>
        <dbReference type="ARBA" id="ARBA00022884"/>
    </source>
</evidence>
<comment type="caution">
    <text evidence="6">The sequence shown here is derived from an EMBL/GenBank/DDBJ whole genome shotgun (WGS) entry which is preliminary data.</text>
</comment>
<dbReference type="GO" id="GO:0044781">
    <property type="term" value="P:bacterial-type flagellum organization"/>
    <property type="evidence" value="ECO:0007669"/>
    <property type="project" value="UniProtKB-KW"/>
</dbReference>
<dbReference type="GO" id="GO:0005829">
    <property type="term" value="C:cytosol"/>
    <property type="evidence" value="ECO:0007669"/>
    <property type="project" value="TreeGrafter"/>
</dbReference>
<dbReference type="OrthoDB" id="289081at2"/>
<protein>
    <recommendedName>
        <fullName evidence="5">Translational regulator CsrA</fullName>
    </recommendedName>
</protein>
<comment type="similarity">
    <text evidence="5">Belongs to the CsrA/RsmA family.</text>
</comment>
<reference evidence="6 7" key="1">
    <citation type="submission" date="2019-02" db="EMBL/GenBank/DDBJ databases">
        <title>Deep-cultivation of Planctomycetes and their phenomic and genomic characterization uncovers novel biology.</title>
        <authorList>
            <person name="Wiegand S."/>
            <person name="Jogler M."/>
            <person name="Boedeker C."/>
            <person name="Pinto D."/>
            <person name="Vollmers J."/>
            <person name="Rivas-Marin E."/>
            <person name="Kohn T."/>
            <person name="Peeters S.H."/>
            <person name="Heuer A."/>
            <person name="Rast P."/>
            <person name="Oberbeckmann S."/>
            <person name="Bunk B."/>
            <person name="Jeske O."/>
            <person name="Meyerdierks A."/>
            <person name="Storesund J.E."/>
            <person name="Kallscheuer N."/>
            <person name="Luecker S."/>
            <person name="Lage O.M."/>
            <person name="Pohl T."/>
            <person name="Merkel B.J."/>
            <person name="Hornburger P."/>
            <person name="Mueller R.-W."/>
            <person name="Bruemmer F."/>
            <person name="Labrenz M."/>
            <person name="Spormann A.M."/>
            <person name="Op Den Camp H."/>
            <person name="Overmann J."/>
            <person name="Amann R."/>
            <person name="Jetten M.S.M."/>
            <person name="Mascher T."/>
            <person name="Medema M.H."/>
            <person name="Devos D.P."/>
            <person name="Kaster A.-K."/>
            <person name="Ovreas L."/>
            <person name="Rohde M."/>
            <person name="Galperin M.Y."/>
            <person name="Jogler C."/>
        </authorList>
    </citation>
    <scope>NUCLEOTIDE SEQUENCE [LARGE SCALE GENOMIC DNA]</scope>
    <source>
        <strain evidence="6 7">Pan54</strain>
    </source>
</reference>
<keyword evidence="4 5" id="KW-0694">RNA-binding</keyword>
<gene>
    <name evidence="5" type="primary">csrA</name>
    <name evidence="6" type="ORF">Pan54_38180</name>
</gene>
<keyword evidence="1 5" id="KW-0963">Cytoplasm</keyword>
<dbReference type="InterPro" id="IPR003751">
    <property type="entry name" value="CsrA"/>
</dbReference>
<sequence>MLVLSRKSGEKIRIGDDVAITVVRIGPNTVRLGIEAPRDMSILREELCEADAQKRDDEQKDSSAIAG</sequence>
<evidence type="ECO:0000313" key="6">
    <source>
        <dbReference type="EMBL" id="TWT63067.1"/>
    </source>
</evidence>
<name>A0A5C5XIS4_9PLAN</name>
<dbReference type="EMBL" id="SJPG01000001">
    <property type="protein sequence ID" value="TWT63067.1"/>
    <property type="molecule type" value="Genomic_DNA"/>
</dbReference>
<dbReference type="GO" id="GO:0006402">
    <property type="term" value="P:mRNA catabolic process"/>
    <property type="evidence" value="ECO:0007669"/>
    <property type="project" value="InterPro"/>
</dbReference>
<dbReference type="RefSeq" id="WP_146504856.1">
    <property type="nucleotide sequence ID" value="NZ_SJPG01000001.1"/>
</dbReference>
<dbReference type="Gene3D" id="2.60.40.4380">
    <property type="entry name" value="Translational regulator CsrA"/>
    <property type="match status" value="1"/>
</dbReference>
<dbReference type="FunFam" id="2.60.40.4380:FF:000002">
    <property type="entry name" value="Translational regulator CsrA"/>
    <property type="match status" value="1"/>
</dbReference>
<dbReference type="SUPFAM" id="SSF117130">
    <property type="entry name" value="CsrA-like"/>
    <property type="match status" value="1"/>
</dbReference>
<dbReference type="PANTHER" id="PTHR34984">
    <property type="entry name" value="CARBON STORAGE REGULATOR"/>
    <property type="match status" value="1"/>
</dbReference>
<evidence type="ECO:0000256" key="1">
    <source>
        <dbReference type="ARBA" id="ARBA00022490"/>
    </source>
</evidence>
<keyword evidence="7" id="KW-1185">Reference proteome</keyword>
<comment type="function">
    <text evidence="5">A translational regulator that binds mRNA to regulate translation initiation and/or mRNA stability. Usually binds in the 5'-UTR at or near the Shine-Dalgarno sequence preventing ribosome-binding, thus repressing translation. Its main target seems to be the major flagellin gene, while its function is anatagonized by FliW.</text>
</comment>